<reference evidence="1" key="1">
    <citation type="submission" date="2023-04" db="EMBL/GenBank/DDBJ databases">
        <title>Ambrosiozyma monospora NBRC 1965.</title>
        <authorList>
            <person name="Ichikawa N."/>
            <person name="Sato H."/>
            <person name="Tonouchi N."/>
        </authorList>
    </citation>
    <scope>NUCLEOTIDE SEQUENCE</scope>
    <source>
        <strain evidence="1">NBRC 1965</strain>
    </source>
</reference>
<comment type="caution">
    <text evidence="1">The sequence shown here is derived from an EMBL/GenBank/DDBJ whole genome shotgun (WGS) entry which is preliminary data.</text>
</comment>
<sequence length="1123" mass="130998">MLTRESLLEITAFYYRCNYFSKPFILRSLILQERPDIAYDSEFYALELDYIRDCDVFDVIVFILESLKAQGLNVSWSLIYKVFYLLDLDGRKMLVDLLSRKQFEFNSVFKEFLLVRKKFETTKELQSYVKRQKLMITRGLTQVTVEKYLEEGLISKAWFFIKKQENENNVFISFNVGVSFLHFLKTHKLCHHILSFVNSFGKLTNNILLYYHGYKIMIEDRIEGPIYDEYWRSVTNAVLLTNNNPRFQLQMTKLLNRSLVHIGVKPFQYPFEGTEGQSQLVTKLISISKTNNGDPLFTDTIRDFRYISSIFYPTMDSEARLIDEMKQFISKGNPGKALSTVENCIHEGVAQMTDYKALLITHYFCYSYQFPIALALIDYFESKYPGIKIRERVYGQMVSALSKDYENGKKWKFLAKVLISDSRDNTFIWKPVRVKRVFALLEEEMCVPLSNLERFKFELCLHGLKFNDSVQLQLNENSANFKNCSYILRKPHKFPFVTDGELAFVSGFKDFYKRNIVETKQLPTDIEIWVQSCKILSLLNEGKLMEAWFLMKKVCLSTTLPSEIPFQVGLEFIDYFISIKNAFLIPSFAEKFTQLTSQDIRKQGYLKYMESLLKPNVTWDNHWKTVVENLLYAIDNTELRRGCIRRLRLESRRRGVDVPFLTPNLCKTAFLAESFEDAVQNMLSHLNTSCPPSDQEIDIRLKLQHLLDQNKVQQAWNFLQEQIEKGGTYIELNKITRIMKTLIKNCEFYFVIAFTNHISERYKLDVSTHSYSLVLKDLVSCYLDENWSLLVKLLYHSTSTNSILWSPSIMHQLQKLGDSNKSLKFNLKTEDPEYKDYLQNLITNLSWTQPDATGSNGIPYQQPNFVLAENTVTFQKTANQISIFQIHAVIQQGLLKQAWAKLKDNPSAITPSILSSFCRYFIEYGELYNLAALILSTMDFETKANSAIVSTSNTNPLSYKDCSNYGIDSNEPKPHTTHNLFRSLSKRNQKFLLIPCFTELISLLIGTDINSPLSSERISLLKVLRKIHPNNSVWSFERPSMRVFDAKMKNQKQIQNEKESFENFDWDNLTSSELKLKSQIEAHLRWNTGDDVEFKLEMNQPDFVTLAKLFQNKSRLTLKLSKF</sequence>
<protein>
    <submittedName>
        <fullName evidence="1">Unnamed protein product</fullName>
    </submittedName>
</protein>
<dbReference type="AlphaFoldDB" id="A0A9W6YXI7"/>
<evidence type="ECO:0000313" key="1">
    <source>
        <dbReference type="EMBL" id="GMG34725.1"/>
    </source>
</evidence>
<dbReference type="Proteomes" id="UP001165063">
    <property type="component" value="Unassembled WGS sequence"/>
</dbReference>
<gene>
    <name evidence="1" type="ORF">Amon01_000444000</name>
</gene>
<proteinExistence type="predicted"/>
<accession>A0A9W6YXI7</accession>
<organism evidence="1 2">
    <name type="scientific">Ambrosiozyma monospora</name>
    <name type="common">Yeast</name>
    <name type="synonym">Endomycopsis monosporus</name>
    <dbReference type="NCBI Taxonomy" id="43982"/>
    <lineage>
        <taxon>Eukaryota</taxon>
        <taxon>Fungi</taxon>
        <taxon>Dikarya</taxon>
        <taxon>Ascomycota</taxon>
        <taxon>Saccharomycotina</taxon>
        <taxon>Pichiomycetes</taxon>
        <taxon>Pichiales</taxon>
        <taxon>Pichiaceae</taxon>
        <taxon>Ambrosiozyma</taxon>
    </lineage>
</organism>
<evidence type="ECO:0000313" key="2">
    <source>
        <dbReference type="Proteomes" id="UP001165063"/>
    </source>
</evidence>
<name>A0A9W6YXI7_AMBMO</name>
<dbReference type="EMBL" id="BSXU01002146">
    <property type="protein sequence ID" value="GMG34725.1"/>
    <property type="molecule type" value="Genomic_DNA"/>
</dbReference>
<keyword evidence="2" id="KW-1185">Reference proteome</keyword>